<protein>
    <submittedName>
        <fullName evidence="1">Chlororespiratory reduction 7</fullName>
    </submittedName>
</protein>
<dbReference type="InterPro" id="IPR021954">
    <property type="entry name" value="CRR7"/>
</dbReference>
<evidence type="ECO:0000313" key="1">
    <source>
        <dbReference type="EMBL" id="KAH6830340.1"/>
    </source>
</evidence>
<dbReference type="PANTHER" id="PTHR36803:SF1">
    <property type="entry name" value="PROTEIN CHLORORESPIRATORY REDUCTION 7, CHLOROPLASTIC"/>
    <property type="match status" value="1"/>
</dbReference>
<dbReference type="Pfam" id="PF12095">
    <property type="entry name" value="CRR7"/>
    <property type="match status" value="1"/>
</dbReference>
<name>A0AAD4JBX0_PERFH</name>
<evidence type="ECO:0000313" key="2">
    <source>
        <dbReference type="Proteomes" id="UP001190926"/>
    </source>
</evidence>
<accession>A0AAD4JBX0</accession>
<dbReference type="GO" id="GO:0009570">
    <property type="term" value="C:chloroplast stroma"/>
    <property type="evidence" value="ECO:0007669"/>
    <property type="project" value="TreeGrafter"/>
</dbReference>
<dbReference type="Gene3D" id="3.90.940.40">
    <property type="entry name" value="Protein CHLORORESPIRATORY REDUCTION 7"/>
    <property type="match status" value="1"/>
</dbReference>
<sequence>MAKIILGSKIHIFMQQTTHFPATFSQPKTLTIFTSPIPFFHKGIHQNTQFPRDLLKVRVERRRRRSNTESDTYVLMEPGENEEFVTEEELRDKLKGWLQNWPGKSLPPDLARFDSIDDAVQYLVKSVCELEIDGDVGSIQWYQVRLE</sequence>
<organism evidence="1 2">
    <name type="scientific">Perilla frutescens var. hirtella</name>
    <name type="common">Perilla citriodora</name>
    <name type="synonym">Perilla setoyensis</name>
    <dbReference type="NCBI Taxonomy" id="608512"/>
    <lineage>
        <taxon>Eukaryota</taxon>
        <taxon>Viridiplantae</taxon>
        <taxon>Streptophyta</taxon>
        <taxon>Embryophyta</taxon>
        <taxon>Tracheophyta</taxon>
        <taxon>Spermatophyta</taxon>
        <taxon>Magnoliopsida</taxon>
        <taxon>eudicotyledons</taxon>
        <taxon>Gunneridae</taxon>
        <taxon>Pentapetalae</taxon>
        <taxon>asterids</taxon>
        <taxon>lamiids</taxon>
        <taxon>Lamiales</taxon>
        <taxon>Lamiaceae</taxon>
        <taxon>Nepetoideae</taxon>
        <taxon>Elsholtzieae</taxon>
        <taxon>Perilla</taxon>
    </lineage>
</organism>
<dbReference type="AlphaFoldDB" id="A0AAD4JBX0"/>
<dbReference type="FunFam" id="3.90.940.40:FF:000001">
    <property type="entry name" value="Protein CHLORORESPIRATORY REDUCTION 7 chloroplastic"/>
    <property type="match status" value="1"/>
</dbReference>
<keyword evidence="2" id="KW-1185">Reference proteome</keyword>
<dbReference type="PANTHER" id="PTHR36803">
    <property type="entry name" value="PROTEIN CHLORORESPIRATORY REDUCTION 7, CHLOROPLASTIC"/>
    <property type="match status" value="1"/>
</dbReference>
<dbReference type="EMBL" id="SDAM02000099">
    <property type="protein sequence ID" value="KAH6830340.1"/>
    <property type="molecule type" value="Genomic_DNA"/>
</dbReference>
<comment type="caution">
    <text evidence="1">The sequence shown here is derived from an EMBL/GenBank/DDBJ whole genome shotgun (WGS) entry which is preliminary data.</text>
</comment>
<reference evidence="1 2" key="1">
    <citation type="journal article" date="2021" name="Nat. Commun.">
        <title>Incipient diploidization of the medicinal plant Perilla within 10,000 years.</title>
        <authorList>
            <person name="Zhang Y."/>
            <person name="Shen Q."/>
            <person name="Leng L."/>
            <person name="Zhang D."/>
            <person name="Chen S."/>
            <person name="Shi Y."/>
            <person name="Ning Z."/>
            <person name="Chen S."/>
        </authorList>
    </citation>
    <scope>NUCLEOTIDE SEQUENCE [LARGE SCALE GENOMIC DNA]</scope>
    <source>
        <strain evidence="2">cv. PC099</strain>
    </source>
</reference>
<dbReference type="Proteomes" id="UP001190926">
    <property type="component" value="Unassembled WGS sequence"/>
</dbReference>
<proteinExistence type="predicted"/>
<gene>
    <name evidence="1" type="ORF">C2S53_007506</name>
</gene>
<dbReference type="InterPro" id="IPR038150">
    <property type="entry name" value="CRR7-like_sf"/>
</dbReference>